<dbReference type="GO" id="GO:0000139">
    <property type="term" value="C:Golgi membrane"/>
    <property type="evidence" value="ECO:0007669"/>
    <property type="project" value="InterPro"/>
</dbReference>
<dbReference type="Proteomes" id="UP000801428">
    <property type="component" value="Unassembled WGS sequence"/>
</dbReference>
<dbReference type="GO" id="GO:0048211">
    <property type="term" value="P:Golgi vesicle docking"/>
    <property type="evidence" value="ECO:0007669"/>
    <property type="project" value="TreeGrafter"/>
</dbReference>
<dbReference type="InterPro" id="IPR024095">
    <property type="entry name" value="Vesicle_P115"/>
</dbReference>
<dbReference type="GO" id="GO:0006886">
    <property type="term" value="P:intracellular protein transport"/>
    <property type="evidence" value="ECO:0007669"/>
    <property type="project" value="InterPro"/>
</dbReference>
<comment type="subcellular location">
    <subcellularLocation>
        <location evidence="1">Golgi apparatus</location>
    </subcellularLocation>
</comment>
<evidence type="ECO:0000313" key="8">
    <source>
        <dbReference type="EMBL" id="KAF3006927.1"/>
    </source>
</evidence>
<name>A0A9P4TKJ8_CURKU</name>
<feature type="compositionally biased region" description="Acidic residues" evidence="5">
    <location>
        <begin position="1086"/>
        <end position="1110"/>
    </location>
</feature>
<protein>
    <recommendedName>
        <fullName evidence="10">Intracellular protein transport protein</fullName>
    </recommendedName>
</protein>
<evidence type="ECO:0008006" key="10">
    <source>
        <dbReference type="Google" id="ProtNLM"/>
    </source>
</evidence>
<gene>
    <name evidence="8" type="ORF">E8E13_011298</name>
</gene>
<feature type="region of interest" description="Disordered" evidence="5">
    <location>
        <begin position="913"/>
        <end position="1036"/>
    </location>
</feature>
<feature type="compositionally biased region" description="Basic and acidic residues" evidence="5">
    <location>
        <begin position="966"/>
        <end position="1036"/>
    </location>
</feature>
<proteinExistence type="predicted"/>
<dbReference type="InterPro" id="IPR006955">
    <property type="entry name" value="Uso1_p115_C"/>
</dbReference>
<keyword evidence="9" id="KW-1185">Reference proteome</keyword>
<dbReference type="AlphaFoldDB" id="A0A9P4TKJ8"/>
<evidence type="ECO:0000256" key="3">
    <source>
        <dbReference type="ARBA" id="ARBA00023054"/>
    </source>
</evidence>
<feature type="domain" description="Uso1/p115-like vesicle tethering protein C-terminal" evidence="7">
    <location>
        <begin position="963"/>
        <end position="1104"/>
    </location>
</feature>
<dbReference type="Gene3D" id="1.25.10.10">
    <property type="entry name" value="Leucine-rich Repeat Variant"/>
    <property type="match status" value="1"/>
</dbReference>
<feature type="compositionally biased region" description="Basic and acidic residues" evidence="5">
    <location>
        <begin position="1076"/>
        <end position="1085"/>
    </location>
</feature>
<evidence type="ECO:0000256" key="2">
    <source>
        <dbReference type="ARBA" id="ARBA00023034"/>
    </source>
</evidence>
<keyword evidence="3 4" id="KW-0175">Coiled coil</keyword>
<dbReference type="GO" id="GO:0006888">
    <property type="term" value="P:endoplasmic reticulum to Golgi vesicle-mediated transport"/>
    <property type="evidence" value="ECO:0007669"/>
    <property type="project" value="TreeGrafter"/>
</dbReference>
<dbReference type="PANTHER" id="PTHR10013:SF0">
    <property type="entry name" value="GENERAL VESICULAR TRANSPORT FACTOR P115"/>
    <property type="match status" value="1"/>
</dbReference>
<dbReference type="InterPro" id="IPR006953">
    <property type="entry name" value="Vesicle_Uso1_P115_head"/>
</dbReference>
<organism evidence="8 9">
    <name type="scientific">Curvularia kusanoi</name>
    <name type="common">Cochliobolus kusanoi</name>
    <dbReference type="NCBI Taxonomy" id="90978"/>
    <lineage>
        <taxon>Eukaryota</taxon>
        <taxon>Fungi</taxon>
        <taxon>Dikarya</taxon>
        <taxon>Ascomycota</taxon>
        <taxon>Pezizomycotina</taxon>
        <taxon>Dothideomycetes</taxon>
        <taxon>Pleosporomycetidae</taxon>
        <taxon>Pleosporales</taxon>
        <taxon>Pleosporineae</taxon>
        <taxon>Pleosporaceae</taxon>
        <taxon>Curvularia</taxon>
    </lineage>
</organism>
<dbReference type="Pfam" id="PF04871">
    <property type="entry name" value="Uso1_p115_C"/>
    <property type="match status" value="1"/>
</dbReference>
<sequence length="1110" mass="123971">MMRVLEANAPPKQTATDTISTLSSRLASATLLEDRRAAILGLRSFAKEYPASVASGALRGLIASLTKDADDVDTLKVVLETLLALFHPNDNSPEASEEIAMWLADEFTMRQDNMTILLDLLDTPDLYSRLYPLQLIRACAEARPERTQECIQIAPMGASRLAAMLDDPRDIIRNEALIVLSDLTRSSSELQKVFVFEDVFTKVFNMIHGDGGLTQGGIVVQDCLSLLANLIRFNVSNQMYFTKMEYPGQFVRLLPGGQKQKKARGTLEDEDDWISPQSDKNVWGLLIIMRMFLVKGSASTPQNQAAFVQYGLVRQLLSIAFDPATAMLIKVEALSTCADLIRGNPRMQEGFAQEQVRPFSQQVTNGSATPNGVTNVYVIEALLNLVLTPAPNDLFDIRNAGADVIKAYFHNHPQIREHFLNRAIGGHEAGDETQNALTILMEGSRASPGDPYRTWFAATLMFDLIFDNLPAKHTLMQVKEGDAESGEEVVTCIQTVTANLIASLQLEEDERISIGYLMLLLGWLFEDAAAVDDFLGEASSLQSLVQAVLRPGSDQTINRGLCAALLGTIYEFSTRDSPVPRRELQATLTGKLGREKYLNAITELRNHPLIRDFEVLPQRGGGEGSLPDVFFVDTCVDFLKDNFSRLIRAIDRDPNIEQHQTHDGVDRDIVDALRGEIDGKEHSIQELKGHLMTLEQKLDQEVAAHRKTQQAADEQRNTLKRINDKLHNDLDNEIKAKDREHKKSSLELENKYNLQIAALNNKLQQAAKESTLTVSRTKQEYDEKLHEAHRASTELQRRLEAAEKARSDAFEKIQQLEKAHQQARNELSSVNEALRKTQAQAQQHDAQIQHLTEENQSLQSTVDTMKSQHQSTIDKLKSEHQAAIEKLQSEHQAHTLELEAANEATNQGALEKLKSTHQSATDKLTSSHKAELDKLKSSHKAEIEKIQADQKAASDKATKQGTEQKSNVDKLTSEITDLKTKLQDQTWKAKEAQQKLTKAEAATKEAQEKLKKAEAAAKESSKKDTKADNKAADVSKKLIKDLQDKLKKSEEAEKEKQTELDDLLVILGDLEEKRTADKKRLKELGEEVSDADDDDDDDEDDDDDDDEDDE</sequence>
<evidence type="ECO:0000259" key="6">
    <source>
        <dbReference type="Pfam" id="PF04869"/>
    </source>
</evidence>
<dbReference type="EMBL" id="SWKU01000005">
    <property type="protein sequence ID" value="KAF3006927.1"/>
    <property type="molecule type" value="Genomic_DNA"/>
</dbReference>
<dbReference type="Pfam" id="PF04869">
    <property type="entry name" value="Uso1_p115_head"/>
    <property type="match status" value="1"/>
</dbReference>
<evidence type="ECO:0000256" key="4">
    <source>
        <dbReference type="SAM" id="Coils"/>
    </source>
</evidence>
<feature type="coiled-coil region" evidence="4">
    <location>
        <begin position="677"/>
        <end position="725"/>
    </location>
</feature>
<feature type="compositionally biased region" description="Basic and acidic residues" evidence="5">
    <location>
        <begin position="928"/>
        <end position="958"/>
    </location>
</feature>
<dbReference type="SUPFAM" id="SSF48371">
    <property type="entry name" value="ARM repeat"/>
    <property type="match status" value="1"/>
</dbReference>
<accession>A0A9P4TKJ8</accession>
<dbReference type="GO" id="GO:0005795">
    <property type="term" value="C:Golgi stack"/>
    <property type="evidence" value="ECO:0007669"/>
    <property type="project" value="TreeGrafter"/>
</dbReference>
<dbReference type="GO" id="GO:0012507">
    <property type="term" value="C:ER to Golgi transport vesicle membrane"/>
    <property type="evidence" value="ECO:0007669"/>
    <property type="project" value="TreeGrafter"/>
</dbReference>
<evidence type="ECO:0000259" key="7">
    <source>
        <dbReference type="Pfam" id="PF04871"/>
    </source>
</evidence>
<dbReference type="PANTHER" id="PTHR10013">
    <property type="entry name" value="GENERAL VESICULAR TRANSPORT FACTOR P115"/>
    <property type="match status" value="1"/>
</dbReference>
<evidence type="ECO:0000313" key="9">
    <source>
        <dbReference type="Proteomes" id="UP000801428"/>
    </source>
</evidence>
<keyword evidence="2" id="KW-0333">Golgi apparatus</keyword>
<dbReference type="GO" id="GO:0048280">
    <property type="term" value="P:vesicle fusion with Golgi apparatus"/>
    <property type="evidence" value="ECO:0007669"/>
    <property type="project" value="InterPro"/>
</dbReference>
<dbReference type="InterPro" id="IPR011989">
    <property type="entry name" value="ARM-like"/>
</dbReference>
<evidence type="ECO:0000256" key="5">
    <source>
        <dbReference type="SAM" id="MobiDB-lite"/>
    </source>
</evidence>
<feature type="region of interest" description="Disordered" evidence="5">
    <location>
        <begin position="1076"/>
        <end position="1110"/>
    </location>
</feature>
<dbReference type="InterPro" id="IPR016024">
    <property type="entry name" value="ARM-type_fold"/>
</dbReference>
<feature type="coiled-coil region" evidence="4">
    <location>
        <begin position="749"/>
        <end position="904"/>
    </location>
</feature>
<comment type="caution">
    <text evidence="8">The sequence shown here is derived from an EMBL/GenBank/DDBJ whole genome shotgun (WGS) entry which is preliminary data.</text>
</comment>
<dbReference type="GO" id="GO:0005783">
    <property type="term" value="C:endoplasmic reticulum"/>
    <property type="evidence" value="ECO:0007669"/>
    <property type="project" value="TreeGrafter"/>
</dbReference>
<dbReference type="OrthoDB" id="198977at2759"/>
<dbReference type="FunFam" id="1.25.10.10:FF:000296">
    <property type="entry name" value="Related to transport protein USO1"/>
    <property type="match status" value="1"/>
</dbReference>
<feature type="domain" description="Vesicle tethering protein Uso1/P115-like head" evidence="6">
    <location>
        <begin position="344"/>
        <end position="650"/>
    </location>
</feature>
<evidence type="ECO:0000256" key="1">
    <source>
        <dbReference type="ARBA" id="ARBA00004555"/>
    </source>
</evidence>
<reference evidence="8" key="1">
    <citation type="submission" date="2019-04" db="EMBL/GenBank/DDBJ databases">
        <title>Sequencing of skin fungus with MAO and IRED activity.</title>
        <authorList>
            <person name="Marsaioli A.J."/>
            <person name="Bonatto J.M.C."/>
            <person name="Reis Junior O."/>
        </authorList>
    </citation>
    <scope>NUCLEOTIDE SEQUENCE</scope>
    <source>
        <strain evidence="8">30M1</strain>
    </source>
</reference>